<dbReference type="RefSeq" id="WP_135764751.1">
    <property type="nucleotide sequence ID" value="NZ_RQHV01000052.1"/>
</dbReference>
<dbReference type="InterPro" id="IPR042206">
    <property type="entry name" value="CRISPR-assoc_Cas1_C"/>
</dbReference>
<evidence type="ECO:0000256" key="6">
    <source>
        <dbReference type="ARBA" id="ARBA00023118"/>
    </source>
</evidence>
<keyword evidence="7 10" id="KW-0238">DNA-binding</keyword>
<feature type="binding site" evidence="10">
    <location>
        <position position="160"/>
    </location>
    <ligand>
        <name>Mn(2+)</name>
        <dbReference type="ChEBI" id="CHEBI:29035"/>
    </ligand>
</feature>
<dbReference type="GO" id="GO:0043571">
    <property type="term" value="P:maintenance of CRISPR repeat elements"/>
    <property type="evidence" value="ECO:0007669"/>
    <property type="project" value="UniProtKB-UniRule"/>
</dbReference>
<accession>A0A4R9LM21</accession>
<dbReference type="InterPro" id="IPR002729">
    <property type="entry name" value="CRISPR-assoc_Cas1"/>
</dbReference>
<name>A0A4R9LM21_9LEPT</name>
<keyword evidence="4 10" id="KW-0378">Hydrolase</keyword>
<dbReference type="InterPro" id="IPR050646">
    <property type="entry name" value="Cas1"/>
</dbReference>
<gene>
    <name evidence="10 11" type="primary">cas1</name>
    <name evidence="11" type="ORF">EHS11_12535</name>
</gene>
<dbReference type="NCBIfam" id="TIGR00287">
    <property type="entry name" value="cas1"/>
    <property type="match status" value="1"/>
</dbReference>
<dbReference type="Proteomes" id="UP000298264">
    <property type="component" value="Unassembled WGS sequence"/>
</dbReference>
<dbReference type="PANTHER" id="PTHR34353">
    <property type="entry name" value="CRISPR-ASSOCIATED ENDONUCLEASE CAS1 1"/>
    <property type="match status" value="1"/>
</dbReference>
<protein>
    <recommendedName>
        <fullName evidence="10">CRISPR-associated endonuclease Cas1</fullName>
        <ecNumber evidence="10">3.1.-.-</ecNumber>
    </recommendedName>
</protein>
<keyword evidence="8 10" id="KW-0464">Manganese</keyword>
<dbReference type="Gene3D" id="1.20.120.920">
    <property type="entry name" value="CRISPR-associated endonuclease Cas1, C-terminal domain"/>
    <property type="match status" value="1"/>
</dbReference>
<evidence type="ECO:0000256" key="9">
    <source>
        <dbReference type="ARBA" id="ARBA00038592"/>
    </source>
</evidence>
<dbReference type="EMBL" id="RQHV01000052">
    <property type="protein sequence ID" value="TGN09369.1"/>
    <property type="molecule type" value="Genomic_DNA"/>
</dbReference>
<comment type="subunit">
    <text evidence="9 10">Homodimer, forms a heterotetramer with a Cas2 homodimer.</text>
</comment>
<organism evidence="11 12">
    <name type="scientific">Leptospira ilyithenensis</name>
    <dbReference type="NCBI Taxonomy" id="2484901"/>
    <lineage>
        <taxon>Bacteria</taxon>
        <taxon>Pseudomonadati</taxon>
        <taxon>Spirochaetota</taxon>
        <taxon>Spirochaetia</taxon>
        <taxon>Leptospirales</taxon>
        <taxon>Leptospiraceae</taxon>
        <taxon>Leptospira</taxon>
    </lineage>
</organism>
<evidence type="ECO:0000256" key="5">
    <source>
        <dbReference type="ARBA" id="ARBA00022842"/>
    </source>
</evidence>
<dbReference type="GO" id="GO:0051607">
    <property type="term" value="P:defense response to virus"/>
    <property type="evidence" value="ECO:0007669"/>
    <property type="project" value="UniProtKB-UniRule"/>
</dbReference>
<feature type="binding site" evidence="10">
    <location>
        <position position="221"/>
    </location>
    <ligand>
        <name>Mn(2+)</name>
        <dbReference type="ChEBI" id="CHEBI:29035"/>
    </ligand>
</feature>
<keyword evidence="6 10" id="KW-0051">Antiviral defense</keyword>
<comment type="function">
    <text evidence="10">CRISPR (clustered regularly interspaced short palindromic repeat), is an adaptive immune system that provides protection against mobile genetic elements (viruses, transposable elements and conjugative plasmids). CRISPR clusters contain spacers, sequences complementary to antecedent mobile elements, and target invading nucleic acids. CRISPR clusters are transcribed and processed into CRISPR RNA (crRNA). Acts as a dsDNA endonuclease. Involved in the integration of spacer DNA into the CRISPR cassette.</text>
</comment>
<dbReference type="Gene3D" id="3.100.10.20">
    <property type="entry name" value="CRISPR-associated endonuclease Cas1, N-terminal domain"/>
    <property type="match status" value="1"/>
</dbReference>
<dbReference type="Pfam" id="PF01867">
    <property type="entry name" value="Cas_Cas1"/>
    <property type="match status" value="1"/>
</dbReference>
<dbReference type="AlphaFoldDB" id="A0A4R9LM21"/>
<dbReference type="CDD" id="cd09634">
    <property type="entry name" value="Cas1_I-II-III"/>
    <property type="match status" value="1"/>
</dbReference>
<evidence type="ECO:0000313" key="12">
    <source>
        <dbReference type="Proteomes" id="UP000298264"/>
    </source>
</evidence>
<evidence type="ECO:0000256" key="1">
    <source>
        <dbReference type="ARBA" id="ARBA00022722"/>
    </source>
</evidence>
<evidence type="ECO:0000313" key="11">
    <source>
        <dbReference type="EMBL" id="TGN09369.1"/>
    </source>
</evidence>
<reference evidence="11" key="1">
    <citation type="journal article" date="2019" name="PLoS Negl. Trop. Dis.">
        <title>Revisiting the worldwide diversity of Leptospira species in the environment.</title>
        <authorList>
            <person name="Vincent A.T."/>
            <person name="Schiettekatte O."/>
            <person name="Bourhy P."/>
            <person name="Veyrier F.J."/>
            <person name="Picardeau M."/>
        </authorList>
    </citation>
    <scope>NUCLEOTIDE SEQUENCE [LARGE SCALE GENOMIC DNA]</scope>
    <source>
        <strain evidence="11">201400974</strain>
    </source>
</reference>
<evidence type="ECO:0000256" key="10">
    <source>
        <dbReference type="HAMAP-Rule" id="MF_01470"/>
    </source>
</evidence>
<dbReference type="HAMAP" id="MF_01470">
    <property type="entry name" value="Cas1"/>
    <property type="match status" value="1"/>
</dbReference>
<comment type="cofactor">
    <cofactor evidence="10">
        <name>Mg(2+)</name>
        <dbReference type="ChEBI" id="CHEBI:18420"/>
    </cofactor>
    <cofactor evidence="10">
        <name>Mn(2+)</name>
        <dbReference type="ChEBI" id="CHEBI:29035"/>
    </cofactor>
</comment>
<dbReference type="GO" id="GO:0004520">
    <property type="term" value="F:DNA endonuclease activity"/>
    <property type="evidence" value="ECO:0007669"/>
    <property type="project" value="InterPro"/>
</dbReference>
<keyword evidence="2 10" id="KW-0479">Metal-binding</keyword>
<dbReference type="OrthoDB" id="9803119at2"/>
<proteinExistence type="inferred from homology"/>
<evidence type="ECO:0000256" key="2">
    <source>
        <dbReference type="ARBA" id="ARBA00022723"/>
    </source>
</evidence>
<dbReference type="EC" id="3.1.-.-" evidence="10"/>
<evidence type="ECO:0000256" key="3">
    <source>
        <dbReference type="ARBA" id="ARBA00022759"/>
    </source>
</evidence>
<evidence type="ECO:0000256" key="8">
    <source>
        <dbReference type="ARBA" id="ARBA00023211"/>
    </source>
</evidence>
<feature type="binding site" evidence="10">
    <location>
        <position position="236"/>
    </location>
    <ligand>
        <name>Mn(2+)</name>
        <dbReference type="ChEBI" id="CHEBI:29035"/>
    </ligand>
</feature>
<comment type="similarity">
    <text evidence="10">Belongs to the CRISPR-associated endonuclease Cas1 family.</text>
</comment>
<dbReference type="InterPro" id="IPR027617">
    <property type="entry name" value="Cas1_PREFRAN"/>
</dbReference>
<keyword evidence="12" id="KW-1185">Reference proteome</keyword>
<dbReference type="GO" id="GO:0003677">
    <property type="term" value="F:DNA binding"/>
    <property type="evidence" value="ECO:0007669"/>
    <property type="project" value="UniProtKB-KW"/>
</dbReference>
<dbReference type="PANTHER" id="PTHR34353:SF2">
    <property type="entry name" value="CRISPR-ASSOCIATED ENDONUCLEASE CAS1 1"/>
    <property type="match status" value="1"/>
</dbReference>
<sequence length="321" mass="38001">MLSLPDFREKNIIVSFPSEGQSISFKNDNLIIKDGEKNTILQTSCHRIFSVIIVGGTTITTGIIERSKKFGFSIYLMSYGLKPIGVWNSSAEGNFLLRQKQYLYTNTDIALHIVKNKIQNQIALLKSVRFKTNRVKDAIINLETYKEKSERDLKSILGMEGISSRVFFQAWFEELNWKGRKPRSKIDITNTIMDIGYTYLFYFLEAMLNLYGFDIYKGVYHQNFYQRKSLVCDLVEPFRCIIDRRIKSAYGLNQIQEKDFTHNRGQWFLKIDQNKKYSQWIVQDILKYKEPIFQYVQEYYRAFMRNKPIEEFPIFEIITKE</sequence>
<dbReference type="InterPro" id="IPR042211">
    <property type="entry name" value="CRISPR-assoc_Cas1_N"/>
</dbReference>
<evidence type="ECO:0000256" key="7">
    <source>
        <dbReference type="ARBA" id="ARBA00023125"/>
    </source>
</evidence>
<dbReference type="GO" id="GO:0016787">
    <property type="term" value="F:hydrolase activity"/>
    <property type="evidence" value="ECO:0007669"/>
    <property type="project" value="UniProtKB-KW"/>
</dbReference>
<dbReference type="NCBIfam" id="TIGR04329">
    <property type="entry name" value="cas1_PREFRAN"/>
    <property type="match status" value="1"/>
</dbReference>
<evidence type="ECO:0000256" key="4">
    <source>
        <dbReference type="ARBA" id="ARBA00022801"/>
    </source>
</evidence>
<keyword evidence="3 10" id="KW-0255">Endonuclease</keyword>
<dbReference type="GO" id="GO:0046872">
    <property type="term" value="F:metal ion binding"/>
    <property type="evidence" value="ECO:0007669"/>
    <property type="project" value="UniProtKB-UniRule"/>
</dbReference>
<keyword evidence="5 10" id="KW-0460">Magnesium</keyword>
<comment type="caution">
    <text evidence="11">The sequence shown here is derived from an EMBL/GenBank/DDBJ whole genome shotgun (WGS) entry which is preliminary data.</text>
</comment>
<keyword evidence="1 10" id="KW-0540">Nuclease</keyword>